<accession>A0A656CNF5</accession>
<dbReference type="InterPro" id="IPR013785">
    <property type="entry name" value="Aldolase_TIM"/>
</dbReference>
<dbReference type="InterPro" id="IPR012838">
    <property type="entry name" value="PFL1_activating"/>
</dbReference>
<dbReference type="GO" id="GO:0005737">
    <property type="term" value="C:cytoplasm"/>
    <property type="evidence" value="ECO:0007669"/>
    <property type="project" value="UniProtKB-SubCell"/>
</dbReference>
<dbReference type="GO" id="GO:0016829">
    <property type="term" value="F:lyase activity"/>
    <property type="evidence" value="ECO:0007669"/>
    <property type="project" value="UniProtKB-KW"/>
</dbReference>
<evidence type="ECO:0000256" key="3">
    <source>
        <dbReference type="ARBA" id="ARBA00009777"/>
    </source>
</evidence>
<dbReference type="PIRSF" id="PIRSF000371">
    <property type="entry name" value="PFL_act_enz"/>
    <property type="match status" value="1"/>
</dbReference>
<evidence type="ECO:0000313" key="16">
    <source>
        <dbReference type="EMBL" id="VUX03169.1"/>
    </source>
</evidence>
<dbReference type="SUPFAM" id="SSF102114">
    <property type="entry name" value="Radical SAM enzymes"/>
    <property type="match status" value="1"/>
</dbReference>
<dbReference type="NCBIfam" id="TIGR02493">
    <property type="entry name" value="PFLA"/>
    <property type="match status" value="1"/>
</dbReference>
<dbReference type="SFLD" id="SFLDG01118">
    <property type="entry name" value="activating_enzymes__group_2"/>
    <property type="match status" value="1"/>
</dbReference>
<keyword evidence="9 14" id="KW-0479">Metal-binding</keyword>
<keyword evidence="17" id="KW-1185">Reference proteome</keyword>
<dbReference type="GO" id="GO:0046872">
    <property type="term" value="F:metal ion binding"/>
    <property type="evidence" value="ECO:0007669"/>
    <property type="project" value="UniProtKB-UniRule"/>
</dbReference>
<keyword evidence="7 14" id="KW-0963">Cytoplasm</keyword>
<dbReference type="PANTHER" id="PTHR30352:SF5">
    <property type="entry name" value="PYRUVATE FORMATE-LYASE 1-ACTIVATING ENZYME"/>
    <property type="match status" value="1"/>
</dbReference>
<dbReference type="GO" id="GO:0051539">
    <property type="term" value="F:4 iron, 4 sulfur cluster binding"/>
    <property type="evidence" value="ECO:0007669"/>
    <property type="project" value="UniProtKB-UniRule"/>
</dbReference>
<evidence type="ECO:0000256" key="7">
    <source>
        <dbReference type="ARBA" id="ARBA00022490"/>
    </source>
</evidence>
<dbReference type="RefSeq" id="WP_020436194.1">
    <property type="nucleotide sequence ID" value="NZ_CABHNA010000041.1"/>
</dbReference>
<protein>
    <recommendedName>
        <fullName evidence="5 14">Pyruvate formate-lyase-activating enzyme</fullName>
        <ecNumber evidence="4 14">1.97.1.4</ecNumber>
    </recommendedName>
</protein>
<dbReference type="InterPro" id="IPR001989">
    <property type="entry name" value="Radical_activat_CS"/>
</dbReference>
<keyword evidence="12 14" id="KW-0411">Iron-sulfur</keyword>
<comment type="function">
    <text evidence="1 14">Activation of pyruvate formate-lyase under anaerobic conditions by generation of an organic free radical, using S-adenosylmethionine and reduced flavodoxin as cosubstrates to produce 5'-deoxy-adenosine.</text>
</comment>
<dbReference type="InterPro" id="IPR034465">
    <property type="entry name" value="Pyruvate_for-lyase_activase"/>
</dbReference>
<dbReference type="EC" id="1.97.1.4" evidence="4 14"/>
<dbReference type="EMBL" id="CABHNA010000041">
    <property type="protein sequence ID" value="VUX03169.1"/>
    <property type="molecule type" value="Genomic_DNA"/>
</dbReference>
<dbReference type="PROSITE" id="PS01087">
    <property type="entry name" value="RADICAL_ACTIVATING"/>
    <property type="match status" value="1"/>
</dbReference>
<evidence type="ECO:0000256" key="1">
    <source>
        <dbReference type="ARBA" id="ARBA00003141"/>
    </source>
</evidence>
<dbReference type="InterPro" id="IPR034457">
    <property type="entry name" value="Organic_radical-activating"/>
</dbReference>
<gene>
    <name evidence="16" type="primary">pflA</name>
    <name evidence="16" type="ORF">RTSSTS7063_01013</name>
</gene>
<comment type="subcellular location">
    <subcellularLocation>
        <location evidence="2 14">Cytoplasm</location>
    </subcellularLocation>
</comment>
<keyword evidence="8 14" id="KW-0949">S-adenosyl-L-methionine</keyword>
<evidence type="ECO:0000256" key="13">
    <source>
        <dbReference type="ARBA" id="ARBA00047533"/>
    </source>
</evidence>
<dbReference type="InterPro" id="IPR040074">
    <property type="entry name" value="BssD/PflA/YjjW"/>
</dbReference>
<comment type="similarity">
    <text evidence="3 14">Belongs to the organic radical-activating enzymes family.</text>
</comment>
<dbReference type="Proteomes" id="UP000363661">
    <property type="component" value="Unassembled WGS sequence"/>
</dbReference>
<evidence type="ECO:0000256" key="8">
    <source>
        <dbReference type="ARBA" id="ARBA00022691"/>
    </source>
</evidence>
<evidence type="ECO:0000256" key="12">
    <source>
        <dbReference type="ARBA" id="ARBA00023014"/>
    </source>
</evidence>
<dbReference type="InterPro" id="IPR012839">
    <property type="entry name" value="Organic_radical_activase"/>
</dbReference>
<dbReference type="InterPro" id="IPR007197">
    <property type="entry name" value="rSAM"/>
</dbReference>
<keyword evidence="11 14" id="KW-0408">Iron</keyword>
<evidence type="ECO:0000259" key="15">
    <source>
        <dbReference type="PROSITE" id="PS51918"/>
    </source>
</evidence>
<dbReference type="GeneID" id="303257552"/>
<dbReference type="GO" id="GO:0043365">
    <property type="term" value="F:[formate-C-acetyltransferase]-activating enzyme activity"/>
    <property type="evidence" value="ECO:0007669"/>
    <property type="project" value="UniProtKB-UniRule"/>
</dbReference>
<reference evidence="16 17" key="1">
    <citation type="submission" date="2019-07" db="EMBL/GenBank/DDBJ databases">
        <authorList>
            <person name="Hibberd C M."/>
            <person name="Gehrig L. J."/>
            <person name="Chang H.-W."/>
            <person name="Venkatesh S."/>
        </authorList>
    </citation>
    <scope>NUCLEOTIDE SEQUENCE [LARGE SCALE GENOMIC DNA]</scope>
    <source>
        <strain evidence="16">Ruminococcus_torques_SSTS_Bg7063</strain>
    </source>
</reference>
<dbReference type="CDD" id="cd01335">
    <property type="entry name" value="Radical_SAM"/>
    <property type="match status" value="1"/>
</dbReference>
<evidence type="ECO:0000256" key="14">
    <source>
        <dbReference type="RuleBase" id="RU362053"/>
    </source>
</evidence>
<proteinExistence type="inferred from homology"/>
<dbReference type="SFLD" id="SFLDF00278">
    <property type="entry name" value="pyruvate_formate-lyase_activas"/>
    <property type="match status" value="1"/>
</dbReference>
<evidence type="ECO:0000256" key="2">
    <source>
        <dbReference type="ARBA" id="ARBA00004496"/>
    </source>
</evidence>
<keyword evidence="10 14" id="KW-0560">Oxidoreductase</keyword>
<dbReference type="PANTHER" id="PTHR30352">
    <property type="entry name" value="PYRUVATE FORMATE-LYASE-ACTIVATING ENZYME"/>
    <property type="match status" value="1"/>
</dbReference>
<dbReference type="SFLD" id="SFLDS00029">
    <property type="entry name" value="Radical_SAM"/>
    <property type="match status" value="1"/>
</dbReference>
<sequence length="248" mass="28815">MSEVKGYIHSTESFGSVDGPGVRFIIFVSGCPMRCQFCHNPDTWKMQDGELKTTDELLKTALRYKSYWKDKGGITVSGGEPLMQMDFLIDLFKKAKEQGVHTNIDTSGAVFTKEEPFFGKLQELLKYTDMLMLDIKHIDDEQHKILTGQSNKNILEFARYLSDIKKPIWIRHVLVPERSDKDEYLERLHDFIETLDNVERVEVLPYHTLGAYKWKELGYDYKLEGIDPPTPERIENANRILETAKYLK</sequence>
<dbReference type="Gene3D" id="3.20.20.70">
    <property type="entry name" value="Aldolase class I"/>
    <property type="match status" value="1"/>
</dbReference>
<evidence type="ECO:0000256" key="5">
    <source>
        <dbReference type="ARBA" id="ARBA00021356"/>
    </source>
</evidence>
<dbReference type="AlphaFoldDB" id="A0A656CNF5"/>
<dbReference type="SFLD" id="SFLDG01066">
    <property type="entry name" value="organic_radical-activating_enz"/>
    <property type="match status" value="1"/>
</dbReference>
<dbReference type="SFLD" id="SFLDG01067">
    <property type="entry name" value="SPASM/twitch_domain_containing"/>
    <property type="match status" value="1"/>
</dbReference>
<keyword evidence="16" id="KW-0670">Pyruvate</keyword>
<keyword evidence="16" id="KW-0456">Lyase</keyword>
<dbReference type="InterPro" id="IPR058240">
    <property type="entry name" value="rSAM_sf"/>
</dbReference>
<evidence type="ECO:0000256" key="6">
    <source>
        <dbReference type="ARBA" id="ARBA00022485"/>
    </source>
</evidence>
<evidence type="ECO:0000256" key="4">
    <source>
        <dbReference type="ARBA" id="ARBA00012303"/>
    </source>
</evidence>
<evidence type="ECO:0000256" key="9">
    <source>
        <dbReference type="ARBA" id="ARBA00022723"/>
    </source>
</evidence>
<comment type="cofactor">
    <cofactor evidence="14">
        <name>[4Fe-4S] cluster</name>
        <dbReference type="ChEBI" id="CHEBI:49883"/>
    </cofactor>
    <text evidence="14">Binds 1 [4Fe-4S] cluster. The cluster is coordinated with 3 cysteines and an exchangeable S-adenosyl-L-methionine.</text>
</comment>
<dbReference type="Pfam" id="PF04055">
    <property type="entry name" value="Radical_SAM"/>
    <property type="match status" value="1"/>
</dbReference>
<comment type="catalytic activity">
    <reaction evidence="13 14">
        <text>glycyl-[formate C-acetyltransferase] + reduced [flavodoxin] + S-adenosyl-L-methionine = glycin-2-yl radical-[formate C-acetyltransferase] + semiquinone [flavodoxin] + 5'-deoxyadenosine + L-methionine + H(+)</text>
        <dbReference type="Rhea" id="RHEA:19225"/>
        <dbReference type="Rhea" id="RHEA-COMP:10622"/>
        <dbReference type="Rhea" id="RHEA-COMP:12190"/>
        <dbReference type="Rhea" id="RHEA-COMP:12191"/>
        <dbReference type="Rhea" id="RHEA-COMP:14480"/>
        <dbReference type="ChEBI" id="CHEBI:15378"/>
        <dbReference type="ChEBI" id="CHEBI:17319"/>
        <dbReference type="ChEBI" id="CHEBI:29947"/>
        <dbReference type="ChEBI" id="CHEBI:32722"/>
        <dbReference type="ChEBI" id="CHEBI:57618"/>
        <dbReference type="ChEBI" id="CHEBI:57844"/>
        <dbReference type="ChEBI" id="CHEBI:59789"/>
        <dbReference type="ChEBI" id="CHEBI:140311"/>
        <dbReference type="EC" id="1.97.1.4"/>
    </reaction>
</comment>
<evidence type="ECO:0000313" key="17">
    <source>
        <dbReference type="Proteomes" id="UP000363661"/>
    </source>
</evidence>
<keyword evidence="6 14" id="KW-0004">4Fe-4S</keyword>
<dbReference type="PROSITE" id="PS51918">
    <property type="entry name" value="RADICAL_SAM"/>
    <property type="match status" value="1"/>
</dbReference>
<organism evidence="16 17">
    <name type="scientific">[Ruminococcus] torques</name>
    <dbReference type="NCBI Taxonomy" id="33039"/>
    <lineage>
        <taxon>Bacteria</taxon>
        <taxon>Bacillati</taxon>
        <taxon>Bacillota</taxon>
        <taxon>Clostridia</taxon>
        <taxon>Lachnospirales</taxon>
        <taxon>Lachnospiraceae</taxon>
        <taxon>Mediterraneibacter</taxon>
    </lineage>
</organism>
<evidence type="ECO:0000256" key="10">
    <source>
        <dbReference type="ARBA" id="ARBA00023002"/>
    </source>
</evidence>
<evidence type="ECO:0000256" key="11">
    <source>
        <dbReference type="ARBA" id="ARBA00023004"/>
    </source>
</evidence>
<feature type="domain" description="Radical SAM core" evidence="15">
    <location>
        <begin position="17"/>
        <end position="248"/>
    </location>
</feature>
<name>A0A656CNF5_9FIRM</name>